<dbReference type="AlphaFoldDB" id="A0AA37SXX4"/>
<evidence type="ECO:0000313" key="5">
    <source>
        <dbReference type="EMBL" id="GLR71953.1"/>
    </source>
</evidence>
<dbReference type="InterPro" id="IPR029058">
    <property type="entry name" value="AB_hydrolase_fold"/>
</dbReference>
<dbReference type="Pfam" id="PF07676">
    <property type="entry name" value="PD40"/>
    <property type="match status" value="1"/>
</dbReference>
<name>A0AA37SXX4_9ALTE</name>
<protein>
    <submittedName>
        <fullName evidence="5">Peptidase S9</fullName>
    </submittedName>
</protein>
<keyword evidence="2" id="KW-0720">Serine protease</keyword>
<evidence type="ECO:0000259" key="4">
    <source>
        <dbReference type="Pfam" id="PF00326"/>
    </source>
</evidence>
<feature type="chain" id="PRO_5041283465" evidence="3">
    <location>
        <begin position="29"/>
        <end position="676"/>
    </location>
</feature>
<comment type="caution">
    <text evidence="5">The sequence shown here is derived from an EMBL/GenBank/DDBJ whole genome shotgun (WGS) entry which is preliminary data.</text>
</comment>
<evidence type="ECO:0000256" key="3">
    <source>
        <dbReference type="SAM" id="SignalP"/>
    </source>
</evidence>
<dbReference type="RefSeq" id="WP_284218287.1">
    <property type="nucleotide sequence ID" value="NZ_BSOT01000006.1"/>
</dbReference>
<keyword evidence="1" id="KW-0378">Hydrolase</keyword>
<dbReference type="PANTHER" id="PTHR42776:SF27">
    <property type="entry name" value="DIPEPTIDYL PEPTIDASE FAMILY MEMBER 6"/>
    <property type="match status" value="1"/>
</dbReference>
<keyword evidence="3" id="KW-0732">Signal</keyword>
<dbReference type="InterPro" id="IPR011042">
    <property type="entry name" value="6-blade_b-propeller_TolB-like"/>
</dbReference>
<dbReference type="PANTHER" id="PTHR42776">
    <property type="entry name" value="SERINE PEPTIDASE S9 FAMILY MEMBER"/>
    <property type="match status" value="1"/>
</dbReference>
<dbReference type="GO" id="GO:0006508">
    <property type="term" value="P:proteolysis"/>
    <property type="evidence" value="ECO:0007669"/>
    <property type="project" value="InterPro"/>
</dbReference>
<evidence type="ECO:0000313" key="6">
    <source>
        <dbReference type="Proteomes" id="UP001156601"/>
    </source>
</evidence>
<keyword evidence="6" id="KW-1185">Reference proteome</keyword>
<dbReference type="SUPFAM" id="SSF69304">
    <property type="entry name" value="Tricorn protease N-terminal domain"/>
    <property type="match status" value="1"/>
</dbReference>
<feature type="signal peptide" evidence="3">
    <location>
        <begin position="1"/>
        <end position="28"/>
    </location>
</feature>
<evidence type="ECO:0000256" key="1">
    <source>
        <dbReference type="ARBA" id="ARBA00022801"/>
    </source>
</evidence>
<dbReference type="InterPro" id="IPR011659">
    <property type="entry name" value="WD40"/>
</dbReference>
<sequence>MTPSYFTSTNIIAILALFLLVNTASVFASPKQAKPMSAVDILSMTRVQDAVLSADGSHIAFEKNKPNWNKNIRESQLWLYNVTSQESKQLTFSSAPSSDPFFSNDGRYLFFLSKREKDDRRQLYKLSMDGGEAKKVFSFDFTPSNLVLTKDDRYLYFTGIALSSKARQKQIKKKQVIEQFENPDRQRQLWKVDLNSGELHAITNDTFSVRAYALSTNEQQIVYLKAKGVLLDQRHTGDLFLSDNLGKNAQGLTQNNFAEQALSFSPNDKWIAFTATVNSMGDPYYNKNIFLLHVKTGKVSILAEDLEGEVINYAWSGDSKQLYVLQNIGVSNHLFEYDIENKQITQLTAGDWTISDWAYDSENQQHLIRKTSPIELGDYWLANEKAMVFQRVTSEHAKLSHEFTLPKQEKLTWKSHDGYLIEGLLVYPVNYKKGHTYPLVTQTHGGPRSSDQFGIWSTGSYMPVLAGMGYAILRVNHRGGTGYSDQFLRSMMGGYFKHAHLDVLSGIDYLIDEGIAAPDKLVKMGWSAGAHMTNKLLTETTRFKAASSGAGAVEWMSMYGETDTSYGRTPWFGSKPWSKGANLDNYRNHSPLHDLWKVTTPTLIFVGQRDQRVPSTQSKILFRALRDVGVDTELYIAPDESHGFKKLSHRLFKINKELAWFEHYVKGHQYTYVTPY</sequence>
<dbReference type="GO" id="GO:0004252">
    <property type="term" value="F:serine-type endopeptidase activity"/>
    <property type="evidence" value="ECO:0007669"/>
    <property type="project" value="TreeGrafter"/>
</dbReference>
<dbReference type="Proteomes" id="UP001156601">
    <property type="component" value="Unassembled WGS sequence"/>
</dbReference>
<dbReference type="InterPro" id="IPR001375">
    <property type="entry name" value="Peptidase_S9_cat"/>
</dbReference>
<dbReference type="EMBL" id="BSOT01000006">
    <property type="protein sequence ID" value="GLR71953.1"/>
    <property type="molecule type" value="Genomic_DNA"/>
</dbReference>
<organism evidence="5 6">
    <name type="scientific">Agaribacter marinus</name>
    <dbReference type="NCBI Taxonomy" id="1431249"/>
    <lineage>
        <taxon>Bacteria</taxon>
        <taxon>Pseudomonadati</taxon>
        <taxon>Pseudomonadota</taxon>
        <taxon>Gammaproteobacteria</taxon>
        <taxon>Alteromonadales</taxon>
        <taxon>Alteromonadaceae</taxon>
        <taxon>Agaribacter</taxon>
    </lineage>
</organism>
<reference evidence="5" key="2">
    <citation type="submission" date="2023-01" db="EMBL/GenBank/DDBJ databases">
        <title>Draft genome sequence of Agaribacter marinus strain NBRC 110023.</title>
        <authorList>
            <person name="Sun Q."/>
            <person name="Mori K."/>
        </authorList>
    </citation>
    <scope>NUCLEOTIDE SEQUENCE</scope>
    <source>
        <strain evidence="5">NBRC 110023</strain>
    </source>
</reference>
<dbReference type="Gene3D" id="3.40.50.1820">
    <property type="entry name" value="alpha/beta hydrolase"/>
    <property type="match status" value="1"/>
</dbReference>
<proteinExistence type="predicted"/>
<accession>A0AA37SXX4</accession>
<keyword evidence="2" id="KW-0645">Protease</keyword>
<dbReference type="Gene3D" id="2.120.10.30">
    <property type="entry name" value="TolB, C-terminal domain"/>
    <property type="match status" value="2"/>
</dbReference>
<dbReference type="Pfam" id="PF00326">
    <property type="entry name" value="Peptidase_S9"/>
    <property type="match status" value="1"/>
</dbReference>
<evidence type="ECO:0000256" key="2">
    <source>
        <dbReference type="ARBA" id="ARBA00022825"/>
    </source>
</evidence>
<gene>
    <name evidence="5" type="ORF">GCM10007852_28610</name>
</gene>
<dbReference type="SUPFAM" id="SSF53474">
    <property type="entry name" value="alpha/beta-Hydrolases"/>
    <property type="match status" value="1"/>
</dbReference>
<feature type="domain" description="Peptidase S9 prolyl oligopeptidase catalytic" evidence="4">
    <location>
        <begin position="457"/>
        <end position="667"/>
    </location>
</feature>
<reference evidence="5" key="1">
    <citation type="journal article" date="2014" name="Int. J. Syst. Evol. Microbiol.">
        <title>Complete genome sequence of Corynebacterium casei LMG S-19264T (=DSM 44701T), isolated from a smear-ripened cheese.</title>
        <authorList>
            <consortium name="US DOE Joint Genome Institute (JGI-PGF)"/>
            <person name="Walter F."/>
            <person name="Albersmeier A."/>
            <person name="Kalinowski J."/>
            <person name="Ruckert C."/>
        </authorList>
    </citation>
    <scope>NUCLEOTIDE SEQUENCE</scope>
    <source>
        <strain evidence="5">NBRC 110023</strain>
    </source>
</reference>